<accession>A0ACA9S5L7</accession>
<protein>
    <submittedName>
        <fullName evidence="1">18850_t:CDS:1</fullName>
    </submittedName>
</protein>
<feature type="non-terminal residue" evidence="1">
    <location>
        <position position="106"/>
    </location>
</feature>
<reference evidence="1" key="1">
    <citation type="submission" date="2021-06" db="EMBL/GenBank/DDBJ databases">
        <authorList>
            <person name="Kallberg Y."/>
            <person name="Tangrot J."/>
            <person name="Rosling A."/>
        </authorList>
    </citation>
    <scope>NUCLEOTIDE SEQUENCE</scope>
    <source>
        <strain evidence="1">MA461A</strain>
    </source>
</reference>
<evidence type="ECO:0000313" key="2">
    <source>
        <dbReference type="Proteomes" id="UP000789920"/>
    </source>
</evidence>
<keyword evidence="2" id="KW-1185">Reference proteome</keyword>
<feature type="non-terminal residue" evidence="1">
    <location>
        <position position="1"/>
    </location>
</feature>
<sequence>RCIGVPLPGVQVRLMSEDDKDITMLVEQPGELHVKGPNVFKEFKTGDIAMITAKEEVFKIFGRQSVDIIKSGSYKISALDEKELLSYPDIQEVSIVGVEDAEWGQK</sequence>
<comment type="caution">
    <text evidence="1">The sequence shown here is derived from an EMBL/GenBank/DDBJ whole genome shotgun (WGS) entry which is preliminary data.</text>
</comment>
<evidence type="ECO:0000313" key="1">
    <source>
        <dbReference type="EMBL" id="CAG8827555.1"/>
    </source>
</evidence>
<organism evidence="1 2">
    <name type="scientific">Racocetra persica</name>
    <dbReference type="NCBI Taxonomy" id="160502"/>
    <lineage>
        <taxon>Eukaryota</taxon>
        <taxon>Fungi</taxon>
        <taxon>Fungi incertae sedis</taxon>
        <taxon>Mucoromycota</taxon>
        <taxon>Glomeromycotina</taxon>
        <taxon>Glomeromycetes</taxon>
        <taxon>Diversisporales</taxon>
        <taxon>Gigasporaceae</taxon>
        <taxon>Racocetra</taxon>
    </lineage>
</organism>
<gene>
    <name evidence="1" type="ORF">RPERSI_LOCUS27003</name>
</gene>
<proteinExistence type="predicted"/>
<name>A0ACA9S5L7_9GLOM</name>
<dbReference type="EMBL" id="CAJVQC010094013">
    <property type="protein sequence ID" value="CAG8827555.1"/>
    <property type="molecule type" value="Genomic_DNA"/>
</dbReference>
<dbReference type="Proteomes" id="UP000789920">
    <property type="component" value="Unassembled WGS sequence"/>
</dbReference>